<dbReference type="GO" id="GO:0004722">
    <property type="term" value="F:protein serine/threonine phosphatase activity"/>
    <property type="evidence" value="ECO:0007669"/>
    <property type="project" value="InterPro"/>
</dbReference>
<evidence type="ECO:0000259" key="1">
    <source>
        <dbReference type="PROSITE" id="PS51746"/>
    </source>
</evidence>
<dbReference type="InterPro" id="IPR001932">
    <property type="entry name" value="PPM-type_phosphatase-like_dom"/>
</dbReference>
<dbReference type="SMART" id="SM00331">
    <property type="entry name" value="PP2C_SIG"/>
    <property type="match status" value="1"/>
</dbReference>
<organism evidence="2 3">
    <name type="scientific">Nocardioides pocheonensis</name>
    <dbReference type="NCBI Taxonomy" id="661485"/>
    <lineage>
        <taxon>Bacteria</taxon>
        <taxon>Bacillati</taxon>
        <taxon>Actinomycetota</taxon>
        <taxon>Actinomycetes</taxon>
        <taxon>Propionibacteriales</taxon>
        <taxon>Nocardioidaceae</taxon>
        <taxon>Nocardioides</taxon>
    </lineage>
</organism>
<feature type="domain" description="PPM-type phosphatase" evidence="1">
    <location>
        <begin position="4"/>
        <end position="235"/>
    </location>
</feature>
<evidence type="ECO:0000313" key="2">
    <source>
        <dbReference type="EMBL" id="RNM13968.1"/>
    </source>
</evidence>
<evidence type="ECO:0000313" key="3">
    <source>
        <dbReference type="Proteomes" id="UP000279994"/>
    </source>
</evidence>
<protein>
    <submittedName>
        <fullName evidence="2">Serine/threonine-protein phosphatase</fullName>
    </submittedName>
</protein>
<dbReference type="SUPFAM" id="SSF81606">
    <property type="entry name" value="PP2C-like"/>
    <property type="match status" value="1"/>
</dbReference>
<dbReference type="PANTHER" id="PTHR47992">
    <property type="entry name" value="PROTEIN PHOSPHATASE"/>
    <property type="match status" value="1"/>
</dbReference>
<dbReference type="InterPro" id="IPR015655">
    <property type="entry name" value="PP2C"/>
</dbReference>
<sequence>MLRISGAGESHVGLVRPDNEDSGFIGPTCMLVADGVGGGAAGEVASATTAYAVSATALVRAGDDPAAILRDAVELAQAQVHAGVLADRARTGMATTLTALVTDGSRFALAHLGDSRGYVYRDGELTRVTRDHTYVQELLDEGRLDELEAAHHPWRNVVLRTVNGSEKGGPDILELYLRPGDRVVIASDGLTDLVDEAVIAETLADRPDDDAVSALVAAALGRGGRDNITCLVATIVDGPPISADGMLHGAVRNPDNIIDLAAVRSVSA</sequence>
<dbReference type="Gene3D" id="3.60.40.10">
    <property type="entry name" value="PPM-type phosphatase domain"/>
    <property type="match status" value="1"/>
</dbReference>
<reference evidence="2 3" key="1">
    <citation type="submission" date="2018-11" db="EMBL/GenBank/DDBJ databases">
        <authorList>
            <person name="Li F."/>
        </authorList>
    </citation>
    <scope>NUCLEOTIDE SEQUENCE [LARGE SCALE GENOMIC DNA]</scope>
    <source>
        <strain evidence="2 3">Gsoil 818</strain>
    </source>
</reference>
<keyword evidence="3" id="KW-1185">Reference proteome</keyword>
<dbReference type="CDD" id="cd00143">
    <property type="entry name" value="PP2Cc"/>
    <property type="match status" value="1"/>
</dbReference>
<dbReference type="RefSeq" id="WP_123223376.1">
    <property type="nucleotide sequence ID" value="NZ_RJSF01000040.1"/>
</dbReference>
<dbReference type="PROSITE" id="PS51746">
    <property type="entry name" value="PPM_2"/>
    <property type="match status" value="1"/>
</dbReference>
<dbReference type="OrthoDB" id="9801841at2"/>
<name>A0A3N0GP88_9ACTN</name>
<accession>A0A3N0GP88</accession>
<dbReference type="Proteomes" id="UP000279994">
    <property type="component" value="Unassembled WGS sequence"/>
</dbReference>
<gene>
    <name evidence="2" type="ORF">EFL26_13550</name>
</gene>
<dbReference type="SMART" id="SM00332">
    <property type="entry name" value="PP2Cc"/>
    <property type="match status" value="1"/>
</dbReference>
<dbReference type="Pfam" id="PF13672">
    <property type="entry name" value="PP2C_2"/>
    <property type="match status" value="1"/>
</dbReference>
<comment type="caution">
    <text evidence="2">The sequence shown here is derived from an EMBL/GenBank/DDBJ whole genome shotgun (WGS) entry which is preliminary data.</text>
</comment>
<proteinExistence type="predicted"/>
<dbReference type="AlphaFoldDB" id="A0A3N0GP88"/>
<dbReference type="InterPro" id="IPR036457">
    <property type="entry name" value="PPM-type-like_dom_sf"/>
</dbReference>
<dbReference type="EMBL" id="RJSF01000040">
    <property type="protein sequence ID" value="RNM13968.1"/>
    <property type="molecule type" value="Genomic_DNA"/>
</dbReference>